<evidence type="ECO:0000256" key="3">
    <source>
        <dbReference type="ARBA" id="ARBA00022679"/>
    </source>
</evidence>
<accession>A0A3E0H583</accession>
<comment type="similarity">
    <text evidence="2">Belongs to the HesA/MoeB/ThiF family.</text>
</comment>
<dbReference type="InterPro" id="IPR045886">
    <property type="entry name" value="ThiF/MoeB/HesA"/>
</dbReference>
<sequence>MATNTPADSAALSDAELLRYHRQILLPSWDIAAQERLKAATVMIIGLGGLGCPVAQYLAAAGVGRLILIDDDHVEISNLQRQPLHTDADIGRPKVQSAADALRAINPQVQLFTVAERADATLLAHWLPEVAVIADCCDNFATRDLINAAAWAARVPVVSAAAIGWQGQLSVFDARVPNSPCYRCLYPDSLDAEQTCSDTGVMATTVGVMGSWQANEVLKVIAGVGTALVGQLLLWDGQQASVRTLRIPRDTRCPVCAAPISSRSDVL</sequence>
<evidence type="ECO:0000313" key="15">
    <source>
        <dbReference type="EMBL" id="REH38701.1"/>
    </source>
</evidence>
<dbReference type="SUPFAM" id="SSF69572">
    <property type="entry name" value="Activating enzymes of the ubiquitin-like proteins"/>
    <property type="match status" value="1"/>
</dbReference>
<dbReference type="Pfam" id="PF00899">
    <property type="entry name" value="ThiF"/>
    <property type="match status" value="1"/>
</dbReference>
<dbReference type="GO" id="GO:0008641">
    <property type="term" value="F:ubiquitin-like modifier activating enzyme activity"/>
    <property type="evidence" value="ECO:0007669"/>
    <property type="project" value="InterPro"/>
</dbReference>
<comment type="function">
    <text evidence="7">Catalyzes the adenylation by ATP of the carboxyl group of the C-terminal glycine of sulfur carrier protein MoaD.</text>
</comment>
<comment type="caution">
    <text evidence="15">The sequence shown here is derived from an EMBL/GenBank/DDBJ whole genome shotgun (WGS) entry which is preliminary data.</text>
</comment>
<keyword evidence="4" id="KW-0547">Nucleotide-binding</keyword>
<dbReference type="GO" id="GO:0005829">
    <property type="term" value="C:cytosol"/>
    <property type="evidence" value="ECO:0007669"/>
    <property type="project" value="TreeGrafter"/>
</dbReference>
<dbReference type="GO" id="GO:0004792">
    <property type="term" value="F:thiosulfate-cyanide sulfurtransferase activity"/>
    <property type="evidence" value="ECO:0007669"/>
    <property type="project" value="TreeGrafter"/>
</dbReference>
<evidence type="ECO:0000256" key="13">
    <source>
        <dbReference type="ARBA" id="ARBA00078531"/>
    </source>
</evidence>
<evidence type="ECO:0000256" key="2">
    <source>
        <dbReference type="ARBA" id="ARBA00009919"/>
    </source>
</evidence>
<evidence type="ECO:0000256" key="12">
    <source>
        <dbReference type="ARBA" id="ARBA00075328"/>
    </source>
</evidence>
<evidence type="ECO:0000256" key="9">
    <source>
        <dbReference type="ARBA" id="ARBA00066884"/>
    </source>
</evidence>
<protein>
    <recommendedName>
        <fullName evidence="10">Molybdopterin-synthase adenylyltransferase</fullName>
        <ecNumber evidence="9">2.7.7.80</ecNumber>
    </recommendedName>
    <alternativeName>
        <fullName evidence="13">MoaD protein adenylase</fullName>
    </alternativeName>
    <alternativeName>
        <fullName evidence="11">Molybdopterin-converting factor subunit 1 adenylase</fullName>
    </alternativeName>
    <alternativeName>
        <fullName evidence="12">Sulfur carrier protein MoaD adenylyltransferase</fullName>
    </alternativeName>
</protein>
<evidence type="ECO:0000256" key="6">
    <source>
        <dbReference type="ARBA" id="ARBA00052218"/>
    </source>
</evidence>
<dbReference type="AlphaFoldDB" id="A0A3E0H583"/>
<keyword evidence="3 15" id="KW-0808">Transferase</keyword>
<dbReference type="PANTHER" id="PTHR10953:SF102">
    <property type="entry name" value="ADENYLYLTRANSFERASE AND SULFURTRANSFERASE MOCS3"/>
    <property type="match status" value="1"/>
</dbReference>
<reference evidence="15 16" key="1">
    <citation type="submission" date="2018-08" db="EMBL/GenBank/DDBJ databases">
        <title>Genomic Encyclopedia of Type Strains, Phase IV (KMG-IV): sequencing the most valuable type-strain genomes for metagenomic binning, comparative biology and taxonomic classification.</title>
        <authorList>
            <person name="Goeker M."/>
        </authorList>
    </citation>
    <scope>NUCLEOTIDE SEQUENCE [LARGE SCALE GENOMIC DNA]</scope>
    <source>
        <strain evidence="15 16">DSM 26022</strain>
    </source>
</reference>
<comment type="catalytic activity">
    <reaction evidence="6">
        <text>[molybdopterin-synthase sulfur-carrier protein]-C-terminal Gly-Gly + ATP + H(+) = [molybdopterin-synthase sulfur-carrier protein]-C-terminal Gly-Gly-AMP + diphosphate</text>
        <dbReference type="Rhea" id="RHEA:43616"/>
        <dbReference type="Rhea" id="RHEA-COMP:12159"/>
        <dbReference type="Rhea" id="RHEA-COMP:12202"/>
        <dbReference type="ChEBI" id="CHEBI:15378"/>
        <dbReference type="ChEBI" id="CHEBI:30616"/>
        <dbReference type="ChEBI" id="CHEBI:33019"/>
        <dbReference type="ChEBI" id="CHEBI:90618"/>
        <dbReference type="ChEBI" id="CHEBI:90778"/>
        <dbReference type="EC" id="2.7.7.80"/>
    </reaction>
</comment>
<dbReference type="RefSeq" id="WP_116207735.1">
    <property type="nucleotide sequence ID" value="NZ_QUNR01000002.1"/>
</dbReference>
<gene>
    <name evidence="15" type="ORF">DFR26_0862</name>
</gene>
<dbReference type="NCBIfam" id="NF004281">
    <property type="entry name" value="PRK05690.1"/>
    <property type="match status" value="1"/>
</dbReference>
<keyword evidence="16" id="KW-1185">Reference proteome</keyword>
<dbReference type="EMBL" id="QUNR01000002">
    <property type="protein sequence ID" value="REH38701.1"/>
    <property type="molecule type" value="Genomic_DNA"/>
</dbReference>
<comment type="pathway">
    <text evidence="1">Cofactor biosynthesis; molybdopterin biosynthesis.</text>
</comment>
<name>A0A3E0H583_9GAMM</name>
<evidence type="ECO:0000259" key="14">
    <source>
        <dbReference type="Pfam" id="PF00899"/>
    </source>
</evidence>
<evidence type="ECO:0000256" key="7">
    <source>
        <dbReference type="ARBA" id="ARBA00055169"/>
    </source>
</evidence>
<dbReference type="OrthoDB" id="9804286at2"/>
<evidence type="ECO:0000256" key="1">
    <source>
        <dbReference type="ARBA" id="ARBA00005046"/>
    </source>
</evidence>
<dbReference type="InterPro" id="IPR035985">
    <property type="entry name" value="Ubiquitin-activating_enz"/>
</dbReference>
<dbReference type="GO" id="GO:0008146">
    <property type="term" value="F:sulfotransferase activity"/>
    <property type="evidence" value="ECO:0007669"/>
    <property type="project" value="TreeGrafter"/>
</dbReference>
<keyword evidence="15" id="KW-0548">Nucleotidyltransferase</keyword>
<evidence type="ECO:0000313" key="16">
    <source>
        <dbReference type="Proteomes" id="UP000256774"/>
    </source>
</evidence>
<dbReference type="CDD" id="cd00757">
    <property type="entry name" value="ThiF_MoeB_HesA_family"/>
    <property type="match status" value="1"/>
</dbReference>
<dbReference type="Proteomes" id="UP000256774">
    <property type="component" value="Unassembled WGS sequence"/>
</dbReference>
<dbReference type="PANTHER" id="PTHR10953">
    <property type="entry name" value="UBIQUITIN-ACTIVATING ENZYME E1"/>
    <property type="match status" value="1"/>
</dbReference>
<evidence type="ECO:0000256" key="4">
    <source>
        <dbReference type="ARBA" id="ARBA00022741"/>
    </source>
</evidence>
<dbReference type="InterPro" id="IPR000594">
    <property type="entry name" value="ThiF_NAD_FAD-bd"/>
</dbReference>
<evidence type="ECO:0000256" key="11">
    <source>
        <dbReference type="ARBA" id="ARBA00075110"/>
    </source>
</evidence>
<evidence type="ECO:0000256" key="10">
    <source>
        <dbReference type="ARBA" id="ARBA00073635"/>
    </source>
</evidence>
<feature type="domain" description="THIF-type NAD/FAD binding fold" evidence="14">
    <location>
        <begin position="20"/>
        <end position="255"/>
    </location>
</feature>
<dbReference type="FunFam" id="3.40.50.720:FF:000033">
    <property type="entry name" value="Adenylyltransferase and sulfurtransferase MOCS3"/>
    <property type="match status" value="1"/>
</dbReference>
<dbReference type="Gene3D" id="3.40.50.720">
    <property type="entry name" value="NAD(P)-binding Rossmann-like Domain"/>
    <property type="match status" value="1"/>
</dbReference>
<keyword evidence="5" id="KW-0067">ATP-binding</keyword>
<dbReference type="EC" id="2.7.7.80" evidence="9"/>
<organism evidence="15 16">
    <name type="scientific">Paraperlucidibaca baekdonensis</name>
    <dbReference type="NCBI Taxonomy" id="748120"/>
    <lineage>
        <taxon>Bacteria</taxon>
        <taxon>Pseudomonadati</taxon>
        <taxon>Pseudomonadota</taxon>
        <taxon>Gammaproteobacteria</taxon>
        <taxon>Moraxellales</taxon>
        <taxon>Moraxellaceae</taxon>
        <taxon>Paraperlucidibaca</taxon>
    </lineage>
</organism>
<dbReference type="GO" id="GO:0005524">
    <property type="term" value="F:ATP binding"/>
    <property type="evidence" value="ECO:0007669"/>
    <property type="project" value="UniProtKB-KW"/>
</dbReference>
<proteinExistence type="inferred from homology"/>
<comment type="subunit">
    <text evidence="8">Homodimer. Forms a stable heterotetrameric complex of 2 MoeB and 2 MoaD during adenylation of MoaD.</text>
</comment>
<evidence type="ECO:0000256" key="5">
    <source>
        <dbReference type="ARBA" id="ARBA00022840"/>
    </source>
</evidence>
<evidence type="ECO:0000256" key="8">
    <source>
        <dbReference type="ARBA" id="ARBA00063809"/>
    </source>
</evidence>
<dbReference type="GO" id="GO:0061605">
    <property type="term" value="F:molybdopterin-synthase adenylyltransferase activity"/>
    <property type="evidence" value="ECO:0007669"/>
    <property type="project" value="UniProtKB-EC"/>
</dbReference>